<dbReference type="EMBL" id="JAYMFF010000015">
    <property type="protein sequence ID" value="MEC4176500.1"/>
    <property type="molecule type" value="Genomic_DNA"/>
</dbReference>
<comment type="caution">
    <text evidence="8">The sequence shown here is derived from an EMBL/GenBank/DDBJ whole genome shotgun (WGS) entry which is preliminary data.</text>
</comment>
<proteinExistence type="predicted"/>
<feature type="transmembrane region" description="Helical" evidence="6">
    <location>
        <begin position="1415"/>
        <end position="1437"/>
    </location>
</feature>
<sequence>MPNDVLANVLAQAQLPLTSPDGEQRSTPAAAPLANPAPDADGWVTCGDLRVKGGTYGVDFVYTSGAVQYNGADYGASDVVEVLTSAPLTFSDAAGCGKDAPGTTGIQVNPAVHADITLAGVHIVHRMPFNIMTNTNQDRLNPANPTRCHITLADGSSNLLKAHDGVGNNGAGIRLGETSVLVIDDSVRNTTKPGGNVHDQASEVVPVNGVIGGRQSLSDGTQLFAGDPISKLDSINPGTLEVWGGCNAAGIGGTNRESAGRLTVNGGNICVRAYQHTMTWGSSESANYQAAGIGGGNCGGITGLTFNAGSVYAEAQCHGAAIGSGTYYLTTRNNGTLWPDAFHTPDTADAGTFLAFVTGGDININGGFIAPKAPNHGNAFGDGCSSSNNGHIIRVTGGTLLPDTSISESYQFDLGLKGGHLIITGGSVNCTKTGTDSNGNDTYKFNGIGGTAWGNDACLANGYDPSDPDDPNKVFKVTVNLTSEIEKRNAEAGITGDDLNDVIKTWSLTVGGQPYAYGAPTTFDEGKLYLWLPKSAIQKEIAVELSYIDKNGAEQKIEPLFRDPSTDQSGDVLKRYIDFELPASYLASLTKHYDGIGFETFDLAAQKPPLTGLVTDADGNRVSDGKQLTDPTKVTYKYQPYDKRGGSPTGPEVSADADGKPLTAMPADVGVVKFTMDSSQWSDTAGFKDSYWGHRATGWCEIKPSPSKVASVKAAWSDGADAADPSDPSKMLKVEADVTSGVFDDGTPTAPTCKAPEGKVQLYVDGEPVGDAVEIRLSPSTAPDGTVLPANARVERDADGREHTVVSWSFAVGDLMAAGETHRVSARYLPSKNYLESADPATGNVPGSEVAVRPDASVAPAPTLAKRAENLTHPDGPTQPGDRIRYTITASNAAAGSLWTGVVLTDPLPACLQLVASSVTLTGADGAQRALTAAAPGTAPVVGQYALAAAGADGRCVLEAPVGDLGGGGKTVLAFECTVREDLDFSDPASVDLANVASATGKRPNPDDPDGPDVGPVEPPDTPPATPPGGQAAVPADPGAGDVGVTKSVENLTRPDSAVTKIDDRLRYTVTLRNDGPANSALWDAVLSDPLPAGIEPVPGTLRLTGPLGAPDEQTAAVPDAAYDVGSRTIAVAVGHLWGGQAWTLSFECEVTADAVGGDAANVAFAHGTPPSNDPGRDPSKPGADPGSPATPPAPGDGPAAESDPISPPPIVGDDPEEGDVAIAKTAENTSRSDGTTHVGDTVRYEIALRNEGAGTSWMDAVVRDDVPKGLEPVGGTIRLTLPDGSEAAVGDEVYDPESRVLAVAVGHLHGGQAAVLRFDALVTEAAIGADIGNVAVGYGTPPSAWDPDGERPEPGAPFDPPGGWGSWEEGRGKVVSDPAYPPGVDKLGGVLPGDLPGDKRRTTIAHKLAQTGDALAALAGVALAGALAAAALALAARRRRAR</sequence>
<feature type="region of interest" description="Disordered" evidence="5">
    <location>
        <begin position="1163"/>
        <end position="1218"/>
    </location>
</feature>
<evidence type="ECO:0000256" key="4">
    <source>
        <dbReference type="ARBA" id="ARBA00023088"/>
    </source>
</evidence>
<evidence type="ECO:0000259" key="7">
    <source>
        <dbReference type="PROSITE" id="PS50847"/>
    </source>
</evidence>
<keyword evidence="6" id="KW-0812">Transmembrane</keyword>
<dbReference type="InterPro" id="IPR019931">
    <property type="entry name" value="LPXTG_anchor"/>
</dbReference>
<evidence type="ECO:0000256" key="1">
    <source>
        <dbReference type="ARBA" id="ARBA00022512"/>
    </source>
</evidence>
<dbReference type="RefSeq" id="WP_338210841.1">
    <property type="nucleotide sequence ID" value="NZ_JAYMFF010000015.1"/>
</dbReference>
<dbReference type="InterPro" id="IPR047589">
    <property type="entry name" value="DUF11_rpt"/>
</dbReference>
<dbReference type="Pfam" id="PF01345">
    <property type="entry name" value="DUF11"/>
    <property type="match status" value="1"/>
</dbReference>
<evidence type="ECO:0000256" key="3">
    <source>
        <dbReference type="ARBA" id="ARBA00022729"/>
    </source>
</evidence>
<dbReference type="Proteomes" id="UP001349994">
    <property type="component" value="Unassembled WGS sequence"/>
</dbReference>
<keyword evidence="4" id="KW-0572">Peptidoglycan-anchor</keyword>
<keyword evidence="9" id="KW-1185">Reference proteome</keyword>
<keyword evidence="1" id="KW-0134">Cell wall</keyword>
<feature type="compositionally biased region" description="Pro residues" evidence="5">
    <location>
        <begin position="1017"/>
        <end position="1027"/>
    </location>
</feature>
<dbReference type="Gene3D" id="2.60.40.740">
    <property type="match status" value="2"/>
</dbReference>
<feature type="region of interest" description="Disordered" evidence="5">
    <location>
        <begin position="997"/>
        <end position="1044"/>
    </location>
</feature>
<organism evidence="8 9">
    <name type="scientific">Adlercreutzia wanghongyangiae</name>
    <dbReference type="NCBI Taxonomy" id="3111451"/>
    <lineage>
        <taxon>Bacteria</taxon>
        <taxon>Bacillati</taxon>
        <taxon>Actinomycetota</taxon>
        <taxon>Coriobacteriia</taxon>
        <taxon>Eggerthellales</taxon>
        <taxon>Eggerthellaceae</taxon>
        <taxon>Adlercreutzia</taxon>
    </lineage>
</organism>
<feature type="domain" description="Gram-positive cocci surface proteins LPxTG" evidence="7">
    <location>
        <begin position="1409"/>
        <end position="1443"/>
    </location>
</feature>
<evidence type="ECO:0000256" key="2">
    <source>
        <dbReference type="ARBA" id="ARBA00022525"/>
    </source>
</evidence>
<feature type="region of interest" description="Disordered" evidence="5">
    <location>
        <begin position="637"/>
        <end position="661"/>
    </location>
</feature>
<evidence type="ECO:0000313" key="9">
    <source>
        <dbReference type="Proteomes" id="UP001349994"/>
    </source>
</evidence>
<reference evidence="8 9" key="1">
    <citation type="submission" date="2024-01" db="EMBL/GenBank/DDBJ databases">
        <title>novel species in genus Adlercreutzia.</title>
        <authorList>
            <person name="Liu X."/>
        </authorList>
    </citation>
    <scope>NUCLEOTIDE SEQUENCE [LARGE SCALE GENOMIC DNA]</scope>
    <source>
        <strain evidence="8 9">R7</strain>
    </source>
</reference>
<evidence type="ECO:0000256" key="6">
    <source>
        <dbReference type="SAM" id="Phobius"/>
    </source>
</evidence>
<feature type="region of interest" description="Disordered" evidence="5">
    <location>
        <begin position="16"/>
        <end position="36"/>
    </location>
</feature>
<protein>
    <recommendedName>
        <fullName evidence="7">Gram-positive cocci surface proteins LPxTG domain-containing protein</fullName>
    </recommendedName>
</protein>
<dbReference type="InterPro" id="IPR001434">
    <property type="entry name" value="OmcB-like_DUF11"/>
</dbReference>
<keyword evidence="2" id="KW-0964">Secreted</keyword>
<evidence type="ECO:0000313" key="8">
    <source>
        <dbReference type="EMBL" id="MEC4176500.1"/>
    </source>
</evidence>
<dbReference type="PROSITE" id="PS50847">
    <property type="entry name" value="GRAM_POS_ANCHORING"/>
    <property type="match status" value="1"/>
</dbReference>
<name>A0ABU6IJD5_9ACTN</name>
<keyword evidence="6" id="KW-1133">Transmembrane helix</keyword>
<keyword evidence="3" id="KW-0732">Signal</keyword>
<dbReference type="NCBIfam" id="TIGR01451">
    <property type="entry name" value="B_ant_repeat"/>
    <property type="match status" value="2"/>
</dbReference>
<accession>A0ABU6IJD5</accession>
<evidence type="ECO:0000256" key="5">
    <source>
        <dbReference type="SAM" id="MobiDB-lite"/>
    </source>
</evidence>
<gene>
    <name evidence="8" type="ORF">VIN30_08595</name>
</gene>
<keyword evidence="6" id="KW-0472">Membrane</keyword>
<feature type="region of interest" description="Disordered" evidence="5">
    <location>
        <begin position="1341"/>
        <end position="1375"/>
    </location>
</feature>